<dbReference type="CDD" id="cd00096">
    <property type="entry name" value="Ig"/>
    <property type="match status" value="1"/>
</dbReference>
<keyword evidence="3" id="KW-0597">Phosphoprotein</keyword>
<evidence type="ECO:0000256" key="4">
    <source>
        <dbReference type="ARBA" id="ARBA00023157"/>
    </source>
</evidence>
<dbReference type="Gene3D" id="2.60.40.10">
    <property type="entry name" value="Immunoglobulins"/>
    <property type="match status" value="2"/>
</dbReference>
<keyword evidence="2" id="KW-0963">Cytoplasm</keyword>
<keyword evidence="4" id="KW-1015">Disulfide bond</keyword>
<name>A0A7K4KE73_9AVES</name>
<proteinExistence type="predicted"/>
<feature type="non-terminal residue" evidence="6">
    <location>
        <position position="1"/>
    </location>
</feature>
<comment type="caution">
    <text evidence="6">The sequence shown here is derived from an EMBL/GenBank/DDBJ whole genome shotgun (WGS) entry which is preliminary data.</text>
</comment>
<dbReference type="InterPro" id="IPR036179">
    <property type="entry name" value="Ig-like_dom_sf"/>
</dbReference>
<dbReference type="EMBL" id="VWPX01008875">
    <property type="protein sequence ID" value="NWI13888.1"/>
    <property type="molecule type" value="Genomic_DNA"/>
</dbReference>
<keyword evidence="7" id="KW-1185">Reference proteome</keyword>
<dbReference type="InterPro" id="IPR007110">
    <property type="entry name" value="Ig-like_dom"/>
</dbReference>
<evidence type="ECO:0000259" key="5">
    <source>
        <dbReference type="PROSITE" id="PS50835"/>
    </source>
</evidence>
<dbReference type="SUPFAM" id="SSF48726">
    <property type="entry name" value="Immunoglobulin"/>
    <property type="match status" value="1"/>
</dbReference>
<dbReference type="AlphaFoldDB" id="A0A7K4KE73"/>
<dbReference type="InterPro" id="IPR052385">
    <property type="entry name" value="Obscurin/Obscurin-like_Reg"/>
</dbReference>
<comment type="subcellular location">
    <subcellularLocation>
        <location evidence="1">Cytoplasm</location>
    </subcellularLocation>
</comment>
<dbReference type="GO" id="GO:0005737">
    <property type="term" value="C:cytoplasm"/>
    <property type="evidence" value="ECO:0007669"/>
    <property type="project" value="UniProtKB-SubCell"/>
</dbReference>
<dbReference type="OrthoDB" id="10072266at2759"/>
<dbReference type="InterPro" id="IPR013783">
    <property type="entry name" value="Ig-like_fold"/>
</dbReference>
<gene>
    <name evidence="6" type="primary">Obscn_13</name>
    <name evidence="6" type="ORF">CRYSOU_R15328</name>
</gene>
<organism evidence="6 7">
    <name type="scientific">Crypturellus soui</name>
    <dbReference type="NCBI Taxonomy" id="458187"/>
    <lineage>
        <taxon>Eukaryota</taxon>
        <taxon>Metazoa</taxon>
        <taxon>Chordata</taxon>
        <taxon>Craniata</taxon>
        <taxon>Vertebrata</taxon>
        <taxon>Euteleostomi</taxon>
        <taxon>Archelosauria</taxon>
        <taxon>Archosauria</taxon>
        <taxon>Dinosauria</taxon>
        <taxon>Saurischia</taxon>
        <taxon>Theropoda</taxon>
        <taxon>Coelurosauria</taxon>
        <taxon>Aves</taxon>
        <taxon>Palaeognathae</taxon>
        <taxon>Tinamiformes</taxon>
        <taxon>Tinamidae</taxon>
        <taxon>Crypturellus</taxon>
    </lineage>
</organism>
<evidence type="ECO:0000313" key="6">
    <source>
        <dbReference type="EMBL" id="NWI13888.1"/>
    </source>
</evidence>
<evidence type="ECO:0000313" key="7">
    <source>
        <dbReference type="Proteomes" id="UP000545332"/>
    </source>
</evidence>
<dbReference type="Pfam" id="PF07679">
    <property type="entry name" value="I-set"/>
    <property type="match status" value="1"/>
</dbReference>
<reference evidence="6 7" key="1">
    <citation type="submission" date="2019-09" db="EMBL/GenBank/DDBJ databases">
        <title>Bird 10,000 Genomes (B10K) Project - Family phase.</title>
        <authorList>
            <person name="Zhang G."/>
        </authorList>
    </citation>
    <scope>NUCLEOTIDE SEQUENCE [LARGE SCALE GENOMIC DNA]</scope>
    <source>
        <strain evidence="6">B10K-MSB-42743</strain>
        <tissue evidence="6">Heart</tissue>
    </source>
</reference>
<evidence type="ECO:0000256" key="3">
    <source>
        <dbReference type="ARBA" id="ARBA00022553"/>
    </source>
</evidence>
<evidence type="ECO:0000256" key="2">
    <source>
        <dbReference type="ARBA" id="ARBA00022490"/>
    </source>
</evidence>
<dbReference type="PANTHER" id="PTHR35971:SF5">
    <property type="entry name" value="OBSCURIN LIKE CYTOSKELETAL ADAPTOR 1"/>
    <property type="match status" value="1"/>
</dbReference>
<evidence type="ECO:0000256" key="1">
    <source>
        <dbReference type="ARBA" id="ARBA00004496"/>
    </source>
</evidence>
<feature type="domain" description="Ig-like" evidence="5">
    <location>
        <begin position="26"/>
        <end position="93"/>
    </location>
</feature>
<protein>
    <submittedName>
        <fullName evidence="6">OBSCN protein</fullName>
    </submittedName>
</protein>
<sequence length="93" mass="10155">AQDSGTYTCVSGDQQASASLQVKVLPVLFKEELKNVETKEGGTAVLHCEISKPNAPVEWRKGNMVLQPSAKYEMKLKGRIAELIIHGVEPDDC</sequence>
<accession>A0A7K4KE73</accession>
<dbReference type="InterPro" id="IPR013098">
    <property type="entry name" value="Ig_I-set"/>
</dbReference>
<dbReference type="PROSITE" id="PS50835">
    <property type="entry name" value="IG_LIKE"/>
    <property type="match status" value="1"/>
</dbReference>
<feature type="non-terminal residue" evidence="6">
    <location>
        <position position="93"/>
    </location>
</feature>
<dbReference type="Proteomes" id="UP000545332">
    <property type="component" value="Unassembled WGS sequence"/>
</dbReference>
<dbReference type="PANTHER" id="PTHR35971">
    <property type="entry name" value="SI:DKEY-31G6.6"/>
    <property type="match status" value="1"/>
</dbReference>